<keyword evidence="1" id="KW-0489">Methyltransferase</keyword>
<dbReference type="SUPFAM" id="SSF53335">
    <property type="entry name" value="S-adenosyl-L-methionine-dependent methyltransferases"/>
    <property type="match status" value="1"/>
</dbReference>
<accession>A0A3D8I6U2</accession>
<proteinExistence type="predicted"/>
<dbReference type="PANTHER" id="PTHR43861:SF6">
    <property type="entry name" value="METHYLTRANSFERASE TYPE 11"/>
    <property type="match status" value="1"/>
</dbReference>
<organism evidence="1 2">
    <name type="scientific">Helicobacter marmotae</name>
    <dbReference type="NCBI Taxonomy" id="152490"/>
    <lineage>
        <taxon>Bacteria</taxon>
        <taxon>Pseudomonadati</taxon>
        <taxon>Campylobacterota</taxon>
        <taxon>Epsilonproteobacteria</taxon>
        <taxon>Campylobacterales</taxon>
        <taxon>Helicobacteraceae</taxon>
        <taxon>Helicobacter</taxon>
    </lineage>
</organism>
<keyword evidence="2" id="KW-1185">Reference proteome</keyword>
<evidence type="ECO:0000313" key="1">
    <source>
        <dbReference type="EMBL" id="RDU60464.1"/>
    </source>
</evidence>
<dbReference type="Pfam" id="PF13489">
    <property type="entry name" value="Methyltransf_23"/>
    <property type="match status" value="1"/>
</dbReference>
<keyword evidence="1" id="KW-0808">Transferase</keyword>
<reference evidence="1 2" key="1">
    <citation type="submission" date="2018-04" db="EMBL/GenBank/DDBJ databases">
        <title>Novel Campyloabacter and Helicobacter Species and Strains.</title>
        <authorList>
            <person name="Mannion A.J."/>
            <person name="Shen Z."/>
            <person name="Fox J.G."/>
        </authorList>
    </citation>
    <scope>NUCLEOTIDE SEQUENCE [LARGE SCALE GENOMIC DNA]</scope>
    <source>
        <strain evidence="1 2">MIT 98-6070</strain>
    </source>
</reference>
<dbReference type="EMBL" id="NXLR01000003">
    <property type="protein sequence ID" value="RDU60464.1"/>
    <property type="molecule type" value="Genomic_DNA"/>
</dbReference>
<sequence length="325" mass="36868">MNCILCHSPNTTITQKCKKEDLQALYKRSFGVDISHIVQSDIIYHTCLDCDLKFFTCEDGSIPTGDNNFYNALNTLDWYYFAQKHEYAYAQNFIAPNARVLEVGCGRAAFAQYLPEGAKEHYVGLELSTGAKDMAQKAGICIENVTIESYAKALKDPKNNGFDVACSFQVLEHVNNPHSFIQSQIHCLRWQNFNGGGEEHNPLLIIAVPSEDSFIQYCVNGILNMPPHHISRFSDTTLRHIARIFNLKLLSIYHEPIQKEHIDFYKATMWAKALHPHLRQTPLVDRGIMRKVINKLGILGKHFVKIPPNAYGHTAVAIYTLKESL</sequence>
<dbReference type="GO" id="GO:0032259">
    <property type="term" value="P:methylation"/>
    <property type="evidence" value="ECO:0007669"/>
    <property type="project" value="UniProtKB-KW"/>
</dbReference>
<dbReference type="OrthoDB" id="9789575at2"/>
<comment type="caution">
    <text evidence="1">The sequence shown here is derived from an EMBL/GenBank/DDBJ whole genome shotgun (WGS) entry which is preliminary data.</text>
</comment>
<name>A0A3D8I6U2_9HELI</name>
<protein>
    <submittedName>
        <fullName evidence="1">Class I SAM-dependent methyltransferase</fullName>
    </submittedName>
</protein>
<dbReference type="AlphaFoldDB" id="A0A3D8I6U2"/>
<dbReference type="GO" id="GO:0008168">
    <property type="term" value="F:methyltransferase activity"/>
    <property type="evidence" value="ECO:0007669"/>
    <property type="project" value="UniProtKB-KW"/>
</dbReference>
<dbReference type="PANTHER" id="PTHR43861">
    <property type="entry name" value="TRANS-ACONITATE 2-METHYLTRANSFERASE-RELATED"/>
    <property type="match status" value="1"/>
</dbReference>
<dbReference type="Proteomes" id="UP000256599">
    <property type="component" value="Unassembled WGS sequence"/>
</dbReference>
<evidence type="ECO:0000313" key="2">
    <source>
        <dbReference type="Proteomes" id="UP000256599"/>
    </source>
</evidence>
<gene>
    <name evidence="1" type="ORF">CQA63_02645</name>
</gene>
<dbReference type="RefSeq" id="WP_104699379.1">
    <property type="nucleotide sequence ID" value="NZ_FZPP01000004.1"/>
</dbReference>
<dbReference type="Gene3D" id="3.40.50.150">
    <property type="entry name" value="Vaccinia Virus protein VP39"/>
    <property type="match status" value="1"/>
</dbReference>
<dbReference type="InterPro" id="IPR029063">
    <property type="entry name" value="SAM-dependent_MTases_sf"/>
</dbReference>
<dbReference type="CDD" id="cd02440">
    <property type="entry name" value="AdoMet_MTases"/>
    <property type="match status" value="1"/>
</dbReference>